<proteinExistence type="predicted"/>
<name>A0A3Q7J8K9_SOLLC</name>
<protein>
    <submittedName>
        <fullName evidence="2">Uncharacterized protein</fullName>
    </submittedName>
</protein>
<sequence length="106" mass="12160">MSLIQRKTKNISMNSNTQTTQQQEKVVLEAEKNEKRRWSKGITSSKAANWNVVERGSSETSTNSKPHLRFARFEWNVTPTLDEMASSFLNRYEKLSVGAFAKQGNY</sequence>
<reference evidence="2" key="2">
    <citation type="submission" date="2019-01" db="UniProtKB">
        <authorList>
            <consortium name="EnsemblPlants"/>
        </authorList>
    </citation>
    <scope>IDENTIFICATION</scope>
    <source>
        <strain evidence="2">cv. Heinz 1706</strain>
    </source>
</reference>
<reference evidence="2" key="1">
    <citation type="journal article" date="2012" name="Nature">
        <title>The tomato genome sequence provides insights into fleshy fruit evolution.</title>
        <authorList>
            <consortium name="Tomato Genome Consortium"/>
        </authorList>
    </citation>
    <scope>NUCLEOTIDE SEQUENCE [LARGE SCALE GENOMIC DNA]</scope>
    <source>
        <strain evidence="2">cv. Heinz 1706</strain>
    </source>
</reference>
<keyword evidence="3" id="KW-1185">Reference proteome</keyword>
<organism evidence="2">
    <name type="scientific">Solanum lycopersicum</name>
    <name type="common">Tomato</name>
    <name type="synonym">Lycopersicon esculentum</name>
    <dbReference type="NCBI Taxonomy" id="4081"/>
    <lineage>
        <taxon>Eukaryota</taxon>
        <taxon>Viridiplantae</taxon>
        <taxon>Streptophyta</taxon>
        <taxon>Embryophyta</taxon>
        <taxon>Tracheophyta</taxon>
        <taxon>Spermatophyta</taxon>
        <taxon>Magnoliopsida</taxon>
        <taxon>eudicotyledons</taxon>
        <taxon>Gunneridae</taxon>
        <taxon>Pentapetalae</taxon>
        <taxon>asterids</taxon>
        <taxon>lamiids</taxon>
        <taxon>Solanales</taxon>
        <taxon>Solanaceae</taxon>
        <taxon>Solanoideae</taxon>
        <taxon>Solaneae</taxon>
        <taxon>Solanum</taxon>
        <taxon>Solanum subgen. Lycopersicon</taxon>
    </lineage>
</organism>
<evidence type="ECO:0000256" key="1">
    <source>
        <dbReference type="SAM" id="MobiDB-lite"/>
    </source>
</evidence>
<dbReference type="AlphaFoldDB" id="A0A3Q7J8K9"/>
<accession>A0A3Q7J8K9</accession>
<evidence type="ECO:0000313" key="3">
    <source>
        <dbReference type="Proteomes" id="UP000004994"/>
    </source>
</evidence>
<evidence type="ECO:0000313" key="2">
    <source>
        <dbReference type="EnsemblPlants" id="Solyc12g042157.1.1"/>
    </source>
</evidence>
<dbReference type="InParanoid" id="A0A3Q7J8K9"/>
<feature type="region of interest" description="Disordered" evidence="1">
    <location>
        <begin position="1"/>
        <end position="23"/>
    </location>
</feature>
<dbReference type="EnsemblPlants" id="Solyc12g042157.1.1">
    <property type="protein sequence ID" value="Solyc12g042157.1.1"/>
    <property type="gene ID" value="Solyc12g042157.1"/>
</dbReference>
<dbReference type="Proteomes" id="UP000004994">
    <property type="component" value="Chromosome 12"/>
</dbReference>
<dbReference type="Gramene" id="Solyc12g042157.1.1">
    <property type="protein sequence ID" value="Solyc12g042157.1.1"/>
    <property type="gene ID" value="Solyc12g042157.1"/>
</dbReference>